<dbReference type="Proteomes" id="UP000256838">
    <property type="component" value="Unassembled WGS sequence"/>
</dbReference>
<dbReference type="OrthoDB" id="4760165at2"/>
<gene>
    <name evidence="1" type="ORF">DWV00_01075</name>
</gene>
<dbReference type="RefSeq" id="WP_115531688.1">
    <property type="nucleotide sequence ID" value="NZ_QRGA01000001.1"/>
</dbReference>
<keyword evidence="1" id="KW-0378">Hydrolase</keyword>
<evidence type="ECO:0000313" key="2">
    <source>
        <dbReference type="Proteomes" id="UP000256838"/>
    </source>
</evidence>
<dbReference type="InterPro" id="IPR016516">
    <property type="entry name" value="UCP07580"/>
</dbReference>
<accession>A0A3D8K519</accession>
<proteinExistence type="predicted"/>
<organism evidence="1 2">
    <name type="scientific">Trinickia dinghuensis</name>
    <dbReference type="NCBI Taxonomy" id="2291023"/>
    <lineage>
        <taxon>Bacteria</taxon>
        <taxon>Pseudomonadati</taxon>
        <taxon>Pseudomonadota</taxon>
        <taxon>Betaproteobacteria</taxon>
        <taxon>Burkholderiales</taxon>
        <taxon>Burkholderiaceae</taxon>
        <taxon>Trinickia</taxon>
    </lineage>
</organism>
<dbReference type="Pfam" id="PF10118">
    <property type="entry name" value="Metal_hydrol"/>
    <property type="match status" value="1"/>
</dbReference>
<dbReference type="AlphaFoldDB" id="A0A3D8K519"/>
<dbReference type="PANTHER" id="PTHR39456:SF1">
    <property type="entry name" value="METAL-DEPENDENT HYDROLASE"/>
    <property type="match status" value="1"/>
</dbReference>
<dbReference type="GO" id="GO:0016787">
    <property type="term" value="F:hydrolase activity"/>
    <property type="evidence" value="ECO:0007669"/>
    <property type="project" value="UniProtKB-KW"/>
</dbReference>
<sequence>MSDGAHEDSPPARHRYWNRTCVRSRVFDALSLLLPAGEVFFIDTLEKWRVRSELPPDTILHAEIDRFIREENAHRQAHERYNESLTAELPEARALAQRASRVTEDLAKLSLPMQLAFVAAFEHLTTVLAEEIGTHADLIADDASRPSRLWHWHAREELGHRDVAMDVAAHAGLRRRSLTLALLLATAYLATDVLRYTFALCRCDIRQGAGRTAMLIDAVRFAFGAVPSLLRMTRGWWRYRRAPNG</sequence>
<protein>
    <submittedName>
        <fullName evidence="1">Metal-dependent hydrolase</fullName>
    </submittedName>
</protein>
<evidence type="ECO:0000313" key="1">
    <source>
        <dbReference type="EMBL" id="RDV00419.1"/>
    </source>
</evidence>
<reference evidence="1 2" key="1">
    <citation type="submission" date="2018-08" db="EMBL/GenBank/DDBJ databases">
        <title>Paraburkholderia sp. DHOM06 isolated from forest soil.</title>
        <authorList>
            <person name="Gao Z.-H."/>
            <person name="Qiu L.-H."/>
        </authorList>
    </citation>
    <scope>NUCLEOTIDE SEQUENCE [LARGE SCALE GENOMIC DNA]</scope>
    <source>
        <strain evidence="1 2">DHOM06</strain>
    </source>
</reference>
<name>A0A3D8K519_9BURK</name>
<comment type="caution">
    <text evidence="1">The sequence shown here is derived from an EMBL/GenBank/DDBJ whole genome shotgun (WGS) entry which is preliminary data.</text>
</comment>
<dbReference type="EMBL" id="QRGA01000001">
    <property type="protein sequence ID" value="RDV00419.1"/>
    <property type="molecule type" value="Genomic_DNA"/>
</dbReference>
<keyword evidence="2" id="KW-1185">Reference proteome</keyword>
<dbReference type="PANTHER" id="PTHR39456">
    <property type="entry name" value="METAL-DEPENDENT HYDROLASE"/>
    <property type="match status" value="1"/>
</dbReference>